<accession>A0A2A9E7Z2</accession>
<proteinExistence type="predicted"/>
<dbReference type="AlphaFoldDB" id="A0A2A9E7Z2"/>
<evidence type="ECO:0000313" key="1">
    <source>
        <dbReference type="EMBL" id="PFG34425.1"/>
    </source>
</evidence>
<dbReference type="GO" id="GO:0009306">
    <property type="term" value="P:protein secretion"/>
    <property type="evidence" value="ECO:0007669"/>
    <property type="project" value="InterPro"/>
</dbReference>
<protein>
    <submittedName>
        <fullName evidence="1">Excreted virulence factor EspC (Type VII ESX diderm)</fullName>
    </submittedName>
</protein>
<dbReference type="Pfam" id="PF10824">
    <property type="entry name" value="T7SS_ESX_EspC"/>
    <property type="match status" value="1"/>
</dbReference>
<dbReference type="RefSeq" id="WP_098455462.1">
    <property type="nucleotide sequence ID" value="NZ_PDJG01000001.1"/>
</dbReference>
<sequence>MDEREVYVHLDSLRAHEQVVRGLAHDLGEAAQAIAQTTAPTFAYGILCSPILAGPMALVQQDGADGVAAVHDIMDAVAANLETTMCSYEFVDTSTRDGMNRFRSDPS</sequence>
<evidence type="ECO:0000313" key="2">
    <source>
        <dbReference type="Proteomes" id="UP000225548"/>
    </source>
</evidence>
<gene>
    <name evidence="1" type="ORF">ATL42_2335</name>
</gene>
<reference evidence="1 2" key="1">
    <citation type="submission" date="2017-10" db="EMBL/GenBank/DDBJ databases">
        <title>Sequencing the genomes of 1000 actinobacteria strains.</title>
        <authorList>
            <person name="Klenk H.-P."/>
        </authorList>
    </citation>
    <scope>NUCLEOTIDE SEQUENCE [LARGE SCALE GENOMIC DNA]</scope>
    <source>
        <strain evidence="1 2">DSM 18966</strain>
    </source>
</reference>
<dbReference type="InterPro" id="IPR022536">
    <property type="entry name" value="EspC"/>
</dbReference>
<comment type="caution">
    <text evidence="1">The sequence shown here is derived from an EMBL/GenBank/DDBJ whole genome shotgun (WGS) entry which is preliminary data.</text>
</comment>
<dbReference type="Proteomes" id="UP000225548">
    <property type="component" value="Unassembled WGS sequence"/>
</dbReference>
<keyword evidence="2" id="KW-1185">Reference proteome</keyword>
<dbReference type="OrthoDB" id="5191208at2"/>
<dbReference type="EMBL" id="PDJG01000001">
    <property type="protein sequence ID" value="PFG34425.1"/>
    <property type="molecule type" value="Genomic_DNA"/>
</dbReference>
<organism evidence="1 2">
    <name type="scientific">Sanguibacter antarcticus</name>
    <dbReference type="NCBI Taxonomy" id="372484"/>
    <lineage>
        <taxon>Bacteria</taxon>
        <taxon>Bacillati</taxon>
        <taxon>Actinomycetota</taxon>
        <taxon>Actinomycetes</taxon>
        <taxon>Micrococcales</taxon>
        <taxon>Sanguibacteraceae</taxon>
        <taxon>Sanguibacter</taxon>
    </lineage>
</organism>
<name>A0A2A9E7Z2_9MICO</name>